<feature type="binding site" evidence="2">
    <location>
        <position position="469"/>
    </location>
    <ligand>
        <name>Fe cation</name>
        <dbReference type="ChEBI" id="CHEBI:24875"/>
    </ligand>
</feature>
<dbReference type="EMBL" id="JACCBA010000001">
    <property type="protein sequence ID" value="NYD48443.1"/>
    <property type="molecule type" value="Genomic_DNA"/>
</dbReference>
<comment type="similarity">
    <text evidence="1 2">Belongs to the polypeptide deformylase family.</text>
</comment>
<evidence type="ECO:0000313" key="6">
    <source>
        <dbReference type="Proteomes" id="UP000529783"/>
    </source>
</evidence>
<dbReference type="Gene3D" id="1.10.260.40">
    <property type="entry name" value="lambda repressor-like DNA-binding domains"/>
    <property type="match status" value="1"/>
</dbReference>
<dbReference type="EC" id="3.5.1.88" evidence="2"/>
<reference evidence="5 6" key="1">
    <citation type="submission" date="2020-07" db="EMBL/GenBank/DDBJ databases">
        <title>Sequencing the genomes of 1000 actinobacteria strains.</title>
        <authorList>
            <person name="Klenk H.-P."/>
        </authorList>
    </citation>
    <scope>NUCLEOTIDE SEQUENCE [LARGE SCALE GENOMIC DNA]</scope>
    <source>
        <strain evidence="5 6">DSM 40398</strain>
    </source>
</reference>
<dbReference type="GO" id="GO:0042586">
    <property type="term" value="F:peptide deformylase activity"/>
    <property type="evidence" value="ECO:0007669"/>
    <property type="project" value="UniProtKB-UniRule"/>
</dbReference>
<dbReference type="HAMAP" id="MF_00163">
    <property type="entry name" value="Pep_deformylase"/>
    <property type="match status" value="1"/>
</dbReference>
<name>A0A7Y9JHB8_9ACTN</name>
<feature type="active site" evidence="2">
    <location>
        <position position="466"/>
    </location>
</feature>
<comment type="caution">
    <text evidence="5">The sequence shown here is derived from an EMBL/GenBank/DDBJ whole genome shotgun (WGS) entry which is preliminary data.</text>
</comment>
<dbReference type="InterPro" id="IPR010982">
    <property type="entry name" value="Lambda_DNA-bd_dom_sf"/>
</dbReference>
<feature type="binding site" evidence="2">
    <location>
        <position position="423"/>
    </location>
    <ligand>
        <name>Fe cation</name>
        <dbReference type="ChEBI" id="CHEBI:24875"/>
    </ligand>
</feature>
<feature type="binding site" evidence="2">
    <location>
        <position position="465"/>
    </location>
    <ligand>
        <name>Fe cation</name>
        <dbReference type="ChEBI" id="CHEBI:24875"/>
    </ligand>
</feature>
<dbReference type="AlphaFoldDB" id="A0A7Y9JHB8"/>
<dbReference type="InterPro" id="IPR001387">
    <property type="entry name" value="Cro/C1-type_HTH"/>
</dbReference>
<protein>
    <recommendedName>
        <fullName evidence="2">Peptide deformylase</fullName>
        <shortName evidence="2">PDF</shortName>
        <ecNumber evidence="2">3.5.1.88</ecNumber>
    </recommendedName>
    <alternativeName>
        <fullName evidence="2">Polypeptide deformylase</fullName>
    </alternativeName>
</protein>
<dbReference type="RefSeq" id="WP_179845356.1">
    <property type="nucleotide sequence ID" value="NZ_JACCBA010000001.1"/>
</dbReference>
<evidence type="ECO:0000313" key="5">
    <source>
        <dbReference type="EMBL" id="NYD48443.1"/>
    </source>
</evidence>
<keyword evidence="2" id="KW-0378">Hydrolase</keyword>
<dbReference type="GO" id="GO:0006412">
    <property type="term" value="P:translation"/>
    <property type="evidence" value="ECO:0007669"/>
    <property type="project" value="UniProtKB-UniRule"/>
</dbReference>
<comment type="catalytic activity">
    <reaction evidence="2">
        <text>N-terminal N-formyl-L-methionyl-[peptide] + H2O = N-terminal L-methionyl-[peptide] + formate</text>
        <dbReference type="Rhea" id="RHEA:24420"/>
        <dbReference type="Rhea" id="RHEA-COMP:10639"/>
        <dbReference type="Rhea" id="RHEA-COMP:10640"/>
        <dbReference type="ChEBI" id="CHEBI:15377"/>
        <dbReference type="ChEBI" id="CHEBI:15740"/>
        <dbReference type="ChEBI" id="CHEBI:49298"/>
        <dbReference type="ChEBI" id="CHEBI:64731"/>
        <dbReference type="EC" id="3.5.1.88"/>
    </reaction>
</comment>
<evidence type="ECO:0000256" key="2">
    <source>
        <dbReference type="HAMAP-Rule" id="MF_00163"/>
    </source>
</evidence>
<feature type="domain" description="HTH cro/C1-type" evidence="4">
    <location>
        <begin position="24"/>
        <end position="79"/>
    </location>
</feature>
<sequence length="501" mass="56091">MGVQHSADDPATASAEGTPPFGEALTWWREHRAMSKKKLAAAMGFDPSYVSHVEAGRHPASEDFARKADGVLSADGSLWQAWRADGPTRAASTSAGASNVEGLVVEEDHARLEYDGTTYRPMQRRRLFNGGAEPVTRYLIRISVDRYPGRPDQSNALYRARPLTWDELALSASCDGEPMKWRPKQDRDSFKEAWLCLDNDRGRFPLYPGQHSTIEYGYQVDDGRWGPWFQRAVRLPTRRLSVELVFPAELDPVVWGTETSTTAEAVPLRTPITRTVDGDRLMFSWATQDPPMGARYRLEWRFRARDDDADQPRLELRTASDRMKAAGIVQHGEPILAATARPFELPAEAAEARDVIDRLFAAMQRVREHHVFGKGMGLAAPQIGIERAAAVIAPPDPDAEPLVLLNPRVINASSETDEQYEGCLSFFDVRGLVPRPLRLEVAHTRLDGRSVVVVLNAALARLTGHEIDHLYGHLYTDRMREGVHPIPVEDYRGTGHAWSYR</sequence>
<dbReference type="Pfam" id="PF13560">
    <property type="entry name" value="HTH_31"/>
    <property type="match status" value="1"/>
</dbReference>
<dbReference type="Pfam" id="PF01327">
    <property type="entry name" value="Pep_deformylase"/>
    <property type="match status" value="1"/>
</dbReference>
<evidence type="ECO:0000259" key="4">
    <source>
        <dbReference type="SMART" id="SM00530"/>
    </source>
</evidence>
<dbReference type="Gene3D" id="3.90.45.10">
    <property type="entry name" value="Peptide deformylase"/>
    <property type="match status" value="1"/>
</dbReference>
<dbReference type="PANTHER" id="PTHR10458:SF22">
    <property type="entry name" value="PEPTIDE DEFORMYLASE"/>
    <property type="match status" value="1"/>
</dbReference>
<accession>A0A7Y9JHB8</accession>
<dbReference type="InterPro" id="IPR036821">
    <property type="entry name" value="Peptide_deformylase_sf"/>
</dbReference>
<dbReference type="GO" id="GO:0003677">
    <property type="term" value="F:DNA binding"/>
    <property type="evidence" value="ECO:0007669"/>
    <property type="project" value="InterPro"/>
</dbReference>
<dbReference type="GO" id="GO:0046872">
    <property type="term" value="F:metal ion binding"/>
    <property type="evidence" value="ECO:0007669"/>
    <property type="project" value="UniProtKB-KW"/>
</dbReference>
<organism evidence="5 6">
    <name type="scientific">Actinomadura luteofluorescens</name>
    <dbReference type="NCBI Taxonomy" id="46163"/>
    <lineage>
        <taxon>Bacteria</taxon>
        <taxon>Bacillati</taxon>
        <taxon>Actinomycetota</taxon>
        <taxon>Actinomycetes</taxon>
        <taxon>Streptosporangiales</taxon>
        <taxon>Thermomonosporaceae</taxon>
        <taxon>Actinomadura</taxon>
    </lineage>
</organism>
<proteinExistence type="inferred from homology"/>
<dbReference type="CDD" id="cd00487">
    <property type="entry name" value="Pep_deformylase"/>
    <property type="match status" value="1"/>
</dbReference>
<feature type="region of interest" description="Disordered" evidence="3">
    <location>
        <begin position="1"/>
        <end position="20"/>
    </location>
</feature>
<gene>
    <name evidence="2" type="primary">def</name>
    <name evidence="5" type="ORF">BJY14_004426</name>
</gene>
<keyword evidence="6" id="KW-1185">Reference proteome</keyword>
<dbReference type="CDD" id="cd00093">
    <property type="entry name" value="HTH_XRE"/>
    <property type="match status" value="1"/>
</dbReference>
<dbReference type="SMART" id="SM00530">
    <property type="entry name" value="HTH_XRE"/>
    <property type="match status" value="1"/>
</dbReference>
<keyword evidence="2" id="KW-0408">Iron</keyword>
<dbReference type="InterPro" id="IPR023635">
    <property type="entry name" value="Peptide_deformylase"/>
</dbReference>
<dbReference type="Proteomes" id="UP000529783">
    <property type="component" value="Unassembled WGS sequence"/>
</dbReference>
<dbReference type="PANTHER" id="PTHR10458">
    <property type="entry name" value="PEPTIDE DEFORMYLASE"/>
    <property type="match status" value="1"/>
</dbReference>
<comment type="function">
    <text evidence="2">Removes the formyl group from the N-terminal Met of newly synthesized proteins. Requires at least a dipeptide for an efficient rate of reaction. N-terminal L-methionine is a prerequisite for activity but the enzyme has broad specificity at other positions.</text>
</comment>
<evidence type="ECO:0000256" key="3">
    <source>
        <dbReference type="SAM" id="MobiDB-lite"/>
    </source>
</evidence>
<comment type="cofactor">
    <cofactor evidence="2">
        <name>Fe(2+)</name>
        <dbReference type="ChEBI" id="CHEBI:29033"/>
    </cofactor>
    <text evidence="2">Binds 1 Fe(2+) ion.</text>
</comment>
<dbReference type="SUPFAM" id="SSF56420">
    <property type="entry name" value="Peptide deformylase"/>
    <property type="match status" value="1"/>
</dbReference>
<keyword evidence="2" id="KW-0648">Protein biosynthesis</keyword>
<evidence type="ECO:0000256" key="1">
    <source>
        <dbReference type="ARBA" id="ARBA00010759"/>
    </source>
</evidence>
<dbReference type="PRINTS" id="PR01576">
    <property type="entry name" value="PDEFORMYLASE"/>
</dbReference>
<keyword evidence="2" id="KW-0479">Metal-binding</keyword>
<dbReference type="SUPFAM" id="SSF47413">
    <property type="entry name" value="lambda repressor-like DNA-binding domains"/>
    <property type="match status" value="1"/>
</dbReference>